<accession>A0ABY6CUK3</accession>
<keyword evidence="6" id="KW-0812">Transmembrane</keyword>
<dbReference type="PANTHER" id="PTHR33446:SF2">
    <property type="entry name" value="PROTEIN TONB"/>
    <property type="match status" value="1"/>
</dbReference>
<keyword evidence="5" id="KW-0997">Cell inner membrane</keyword>
<dbReference type="SUPFAM" id="SSF74653">
    <property type="entry name" value="TolA/TonB C-terminal domain"/>
    <property type="match status" value="1"/>
</dbReference>
<evidence type="ECO:0000256" key="5">
    <source>
        <dbReference type="ARBA" id="ARBA00022519"/>
    </source>
</evidence>
<evidence type="ECO:0000256" key="2">
    <source>
        <dbReference type="ARBA" id="ARBA00006555"/>
    </source>
</evidence>
<gene>
    <name evidence="11" type="ORF">N6H18_18195</name>
</gene>
<sequence length="228" mass="25702">MEWKEKRAAKLKNQSRMFFFIGLALALAMVITAFEWKFRDEGNLMELTMDKVDFDELQDIPQTLQATPPPPEKVVQQPVVVEVPDEVILEEVLVNMDVEVTENMAVEDIEFIEAPPEEEVAEEIFLIVEDIPEPVGGMTAFYQYVGQNIKYPYEASKKDIEGRVFVQFVVNSQGEIADVKVVKGIGGGCDEEAARIIAQAPKWNPGKQRGKPVSVRMVIPITFKLATR</sequence>
<keyword evidence="7" id="KW-0653">Protein transport</keyword>
<keyword evidence="4" id="KW-1003">Cell membrane</keyword>
<dbReference type="Pfam" id="PF03544">
    <property type="entry name" value="TonB_C"/>
    <property type="match status" value="1"/>
</dbReference>
<name>A0ABY6CUK3_9BACT</name>
<keyword evidence="12" id="KW-1185">Reference proteome</keyword>
<evidence type="ECO:0000256" key="1">
    <source>
        <dbReference type="ARBA" id="ARBA00004383"/>
    </source>
</evidence>
<evidence type="ECO:0000313" key="11">
    <source>
        <dbReference type="EMBL" id="UXP34207.1"/>
    </source>
</evidence>
<dbReference type="InterPro" id="IPR037682">
    <property type="entry name" value="TonB_C"/>
</dbReference>
<evidence type="ECO:0000256" key="8">
    <source>
        <dbReference type="ARBA" id="ARBA00022989"/>
    </source>
</evidence>
<dbReference type="PROSITE" id="PS52015">
    <property type="entry name" value="TONB_CTD"/>
    <property type="match status" value="1"/>
</dbReference>
<evidence type="ECO:0000256" key="3">
    <source>
        <dbReference type="ARBA" id="ARBA00022448"/>
    </source>
</evidence>
<dbReference type="PANTHER" id="PTHR33446">
    <property type="entry name" value="PROTEIN TONB-RELATED"/>
    <property type="match status" value="1"/>
</dbReference>
<evidence type="ECO:0000259" key="10">
    <source>
        <dbReference type="PROSITE" id="PS52015"/>
    </source>
</evidence>
<keyword evidence="8" id="KW-1133">Transmembrane helix</keyword>
<comment type="similarity">
    <text evidence="2">Belongs to the TonB family.</text>
</comment>
<evidence type="ECO:0000256" key="4">
    <source>
        <dbReference type="ARBA" id="ARBA00022475"/>
    </source>
</evidence>
<dbReference type="InterPro" id="IPR006260">
    <property type="entry name" value="TonB/TolA_C"/>
</dbReference>
<evidence type="ECO:0000256" key="9">
    <source>
        <dbReference type="ARBA" id="ARBA00023136"/>
    </source>
</evidence>
<comment type="subcellular location">
    <subcellularLocation>
        <location evidence="1">Cell inner membrane</location>
        <topology evidence="1">Single-pass membrane protein</topology>
        <orientation evidence="1">Periplasmic side</orientation>
    </subcellularLocation>
</comment>
<reference evidence="11" key="1">
    <citation type="submission" date="2022-09" db="EMBL/GenBank/DDBJ databases">
        <title>Comparative genomics and taxonomic characterization of three novel marine species of genus Reichenbachiella exhibiting antioxidant and polysaccharide degradation activities.</title>
        <authorList>
            <person name="Muhammad N."/>
            <person name="Lee Y.-J."/>
            <person name="Ko J."/>
            <person name="Kim S.-G."/>
        </authorList>
    </citation>
    <scope>NUCLEOTIDE SEQUENCE</scope>
    <source>
        <strain evidence="11">BKB1-1</strain>
    </source>
</reference>
<dbReference type="NCBIfam" id="TIGR01352">
    <property type="entry name" value="tonB_Cterm"/>
    <property type="match status" value="1"/>
</dbReference>
<dbReference type="Proteomes" id="UP001065174">
    <property type="component" value="Chromosome"/>
</dbReference>
<proteinExistence type="inferred from homology"/>
<protein>
    <submittedName>
        <fullName evidence="11">Energy transducer TonB</fullName>
    </submittedName>
</protein>
<dbReference type="EMBL" id="CP106679">
    <property type="protein sequence ID" value="UXP34207.1"/>
    <property type="molecule type" value="Genomic_DNA"/>
</dbReference>
<evidence type="ECO:0000313" key="12">
    <source>
        <dbReference type="Proteomes" id="UP001065174"/>
    </source>
</evidence>
<dbReference type="InterPro" id="IPR051045">
    <property type="entry name" value="TonB-dependent_transducer"/>
</dbReference>
<dbReference type="Gene3D" id="3.30.1150.10">
    <property type="match status" value="1"/>
</dbReference>
<feature type="domain" description="TonB C-terminal" evidence="10">
    <location>
        <begin position="136"/>
        <end position="228"/>
    </location>
</feature>
<keyword evidence="9" id="KW-0472">Membrane</keyword>
<keyword evidence="3" id="KW-0813">Transport</keyword>
<evidence type="ECO:0000256" key="7">
    <source>
        <dbReference type="ARBA" id="ARBA00022927"/>
    </source>
</evidence>
<evidence type="ECO:0000256" key="6">
    <source>
        <dbReference type="ARBA" id="ARBA00022692"/>
    </source>
</evidence>
<organism evidence="11 12">
    <name type="scientific">Reichenbachiella agarivorans</name>
    <dbReference type="NCBI Taxonomy" id="2979464"/>
    <lineage>
        <taxon>Bacteria</taxon>
        <taxon>Pseudomonadati</taxon>
        <taxon>Bacteroidota</taxon>
        <taxon>Cytophagia</taxon>
        <taxon>Cytophagales</taxon>
        <taxon>Reichenbachiellaceae</taxon>
        <taxon>Reichenbachiella</taxon>
    </lineage>
</organism>